<feature type="region of interest" description="Disordered" evidence="1">
    <location>
        <begin position="1"/>
        <end position="27"/>
    </location>
</feature>
<gene>
    <name evidence="2" type="ORF">BU24DRAFT_416462</name>
</gene>
<dbReference type="Gene3D" id="6.10.250.2790">
    <property type="match status" value="1"/>
</dbReference>
<feature type="compositionally biased region" description="Polar residues" evidence="1">
    <location>
        <begin position="336"/>
        <end position="347"/>
    </location>
</feature>
<feature type="region of interest" description="Disordered" evidence="1">
    <location>
        <begin position="334"/>
        <end position="379"/>
    </location>
</feature>
<proteinExistence type="predicted"/>
<evidence type="ECO:0000256" key="1">
    <source>
        <dbReference type="SAM" id="MobiDB-lite"/>
    </source>
</evidence>
<dbReference type="Proteomes" id="UP000799778">
    <property type="component" value="Unassembled WGS sequence"/>
</dbReference>
<feature type="compositionally biased region" description="Low complexity" evidence="1">
    <location>
        <begin position="357"/>
        <end position="367"/>
    </location>
</feature>
<feature type="compositionally biased region" description="Low complexity" evidence="1">
    <location>
        <begin position="1"/>
        <end position="22"/>
    </location>
</feature>
<feature type="compositionally biased region" description="Polar residues" evidence="1">
    <location>
        <begin position="159"/>
        <end position="173"/>
    </location>
</feature>
<reference evidence="2" key="1">
    <citation type="journal article" date="2020" name="Stud. Mycol.">
        <title>101 Dothideomycetes genomes: a test case for predicting lifestyles and emergence of pathogens.</title>
        <authorList>
            <person name="Haridas S."/>
            <person name="Albert R."/>
            <person name="Binder M."/>
            <person name="Bloem J."/>
            <person name="Labutti K."/>
            <person name="Salamov A."/>
            <person name="Andreopoulos B."/>
            <person name="Baker S."/>
            <person name="Barry K."/>
            <person name="Bills G."/>
            <person name="Bluhm B."/>
            <person name="Cannon C."/>
            <person name="Castanera R."/>
            <person name="Culley D."/>
            <person name="Daum C."/>
            <person name="Ezra D."/>
            <person name="Gonzalez J."/>
            <person name="Henrissat B."/>
            <person name="Kuo A."/>
            <person name="Liang C."/>
            <person name="Lipzen A."/>
            <person name="Lutzoni F."/>
            <person name="Magnuson J."/>
            <person name="Mondo S."/>
            <person name="Nolan M."/>
            <person name="Ohm R."/>
            <person name="Pangilinan J."/>
            <person name="Park H.-J."/>
            <person name="Ramirez L."/>
            <person name="Alfaro M."/>
            <person name="Sun H."/>
            <person name="Tritt A."/>
            <person name="Yoshinaga Y."/>
            <person name="Zwiers L.-H."/>
            <person name="Turgeon B."/>
            <person name="Goodwin S."/>
            <person name="Spatafora J."/>
            <person name="Crous P."/>
            <person name="Grigoriev I."/>
        </authorList>
    </citation>
    <scope>NUCLEOTIDE SEQUENCE</scope>
    <source>
        <strain evidence="2">CBS 175.79</strain>
    </source>
</reference>
<feature type="compositionally biased region" description="Polar residues" evidence="1">
    <location>
        <begin position="142"/>
        <end position="151"/>
    </location>
</feature>
<dbReference type="RefSeq" id="XP_033389123.1">
    <property type="nucleotide sequence ID" value="XM_033526457.1"/>
</dbReference>
<feature type="region of interest" description="Disordered" evidence="1">
    <location>
        <begin position="136"/>
        <end position="194"/>
    </location>
</feature>
<organism evidence="2 3">
    <name type="scientific">Aaosphaeria arxii CBS 175.79</name>
    <dbReference type="NCBI Taxonomy" id="1450172"/>
    <lineage>
        <taxon>Eukaryota</taxon>
        <taxon>Fungi</taxon>
        <taxon>Dikarya</taxon>
        <taxon>Ascomycota</taxon>
        <taxon>Pezizomycotina</taxon>
        <taxon>Dothideomycetes</taxon>
        <taxon>Pleosporomycetidae</taxon>
        <taxon>Pleosporales</taxon>
        <taxon>Pleosporales incertae sedis</taxon>
        <taxon>Aaosphaeria</taxon>
    </lineage>
</organism>
<sequence length="390" mass="41510">MAVSTSTTTTSPPGTSSTPKSTHVSDQSLLPFLQPTFDPADYLNTTLPSLSLSSVSARPLKQQQQSAPLSDLSSHTQDLLSQLNAHTTRLSTILTQLTDDLLRSGGRLAYEVEVLRGETISLTETLTDTVKDDVKKFVPNGIQPTPTSPNDGENDGEESNTPNDANEAPNTSANPPPQTQTPTPQQPPDQQQPPTYITQLRTLTLVRTRLESVIKIFGEAMHWTLPPFDVSLTSSLISVSAPEPGTDAADREKRGKEFASALRSEISDLLTGADDSAAGVAAAEVRIRALRDLAVVWKGTAEEKARVRFVEGLVRLVEERQKSLEAAAAAAAASAQKQRSGRSGSIRKSQEVPVQKSSGNTGGSSSNNGGGGGGGFLDNLQRIRENIYGD</sequence>
<protein>
    <submittedName>
        <fullName evidence="2">Uncharacterized protein</fullName>
    </submittedName>
</protein>
<evidence type="ECO:0000313" key="2">
    <source>
        <dbReference type="EMBL" id="KAF2020784.1"/>
    </source>
</evidence>
<keyword evidence="3" id="KW-1185">Reference proteome</keyword>
<feature type="compositionally biased region" description="Pro residues" evidence="1">
    <location>
        <begin position="174"/>
        <end position="191"/>
    </location>
</feature>
<dbReference type="EMBL" id="ML978066">
    <property type="protein sequence ID" value="KAF2020784.1"/>
    <property type="molecule type" value="Genomic_DNA"/>
</dbReference>
<evidence type="ECO:0000313" key="3">
    <source>
        <dbReference type="Proteomes" id="UP000799778"/>
    </source>
</evidence>
<dbReference type="GeneID" id="54283854"/>
<accession>A0A6A5Y892</accession>
<dbReference type="OrthoDB" id="5413829at2759"/>
<dbReference type="AlphaFoldDB" id="A0A6A5Y892"/>
<name>A0A6A5Y892_9PLEO</name>